<dbReference type="RefSeq" id="WP_407349260.1">
    <property type="nucleotide sequence ID" value="NZ_CP136864.1"/>
</dbReference>
<dbReference type="InterPro" id="IPR007167">
    <property type="entry name" value="Fe-transptr_FeoA-like"/>
</dbReference>
<organism evidence="3 4">
    <name type="scientific">Congregibacter variabilis</name>
    <dbReference type="NCBI Taxonomy" id="3081200"/>
    <lineage>
        <taxon>Bacteria</taxon>
        <taxon>Pseudomonadati</taxon>
        <taxon>Pseudomonadota</taxon>
        <taxon>Gammaproteobacteria</taxon>
        <taxon>Cellvibrionales</taxon>
        <taxon>Halieaceae</taxon>
        <taxon>Congregibacter</taxon>
    </lineage>
</organism>
<dbReference type="EMBL" id="CP136864">
    <property type="protein sequence ID" value="WOJ94623.1"/>
    <property type="molecule type" value="Genomic_DNA"/>
</dbReference>
<accession>A0ABZ0I6D4</accession>
<dbReference type="SMART" id="SM00899">
    <property type="entry name" value="FeoA"/>
    <property type="match status" value="1"/>
</dbReference>
<feature type="domain" description="Ferrous iron transporter FeoA-like" evidence="2">
    <location>
        <begin position="3"/>
        <end position="77"/>
    </location>
</feature>
<gene>
    <name evidence="3" type="ORF">R0135_05520</name>
</gene>
<evidence type="ECO:0000313" key="4">
    <source>
        <dbReference type="Proteomes" id="UP001626537"/>
    </source>
</evidence>
<dbReference type="InterPro" id="IPR008988">
    <property type="entry name" value="Transcriptional_repressor_C"/>
</dbReference>
<protein>
    <submittedName>
        <fullName evidence="3">FeoA family protein</fullName>
    </submittedName>
</protein>
<evidence type="ECO:0000313" key="3">
    <source>
        <dbReference type="EMBL" id="WOJ94623.1"/>
    </source>
</evidence>
<keyword evidence="1" id="KW-0408">Iron</keyword>
<evidence type="ECO:0000259" key="2">
    <source>
        <dbReference type="SMART" id="SM00899"/>
    </source>
</evidence>
<keyword evidence="4" id="KW-1185">Reference proteome</keyword>
<dbReference type="Pfam" id="PF04023">
    <property type="entry name" value="FeoA"/>
    <property type="match status" value="1"/>
</dbReference>
<sequence>MTVSLWTLTRGQCGAIDGFDKALQDEYRIRLMELGFHPGEQVSCLQAPALGAPKVYRVANTVFSLDDKIATYVRVRPQSND</sequence>
<dbReference type="SUPFAM" id="SSF50037">
    <property type="entry name" value="C-terminal domain of transcriptional repressors"/>
    <property type="match status" value="1"/>
</dbReference>
<dbReference type="Proteomes" id="UP001626537">
    <property type="component" value="Chromosome"/>
</dbReference>
<dbReference type="Gene3D" id="2.30.30.90">
    <property type="match status" value="1"/>
</dbReference>
<reference evidence="3 4" key="1">
    <citation type="submission" date="2023-10" db="EMBL/GenBank/DDBJ databases">
        <title>Two novel species belonging to the OM43/NOR5 clade.</title>
        <authorList>
            <person name="Park M."/>
        </authorList>
    </citation>
    <scope>NUCLEOTIDE SEQUENCE [LARGE SCALE GENOMIC DNA]</scope>
    <source>
        <strain evidence="3 4">IMCC43200</strain>
    </source>
</reference>
<proteinExistence type="predicted"/>
<dbReference type="InterPro" id="IPR038157">
    <property type="entry name" value="FeoA_core_dom"/>
</dbReference>
<evidence type="ECO:0000256" key="1">
    <source>
        <dbReference type="ARBA" id="ARBA00023004"/>
    </source>
</evidence>
<name>A0ABZ0I6D4_9GAMM</name>